<keyword evidence="2" id="KW-0472">Membrane</keyword>
<organism evidence="3 4">
    <name type="scientific">Labilithrix luteola</name>
    <dbReference type="NCBI Taxonomy" id="1391654"/>
    <lineage>
        <taxon>Bacteria</taxon>
        <taxon>Pseudomonadati</taxon>
        <taxon>Myxococcota</taxon>
        <taxon>Polyangia</taxon>
        <taxon>Polyangiales</taxon>
        <taxon>Labilitrichaceae</taxon>
        <taxon>Labilithrix</taxon>
    </lineage>
</organism>
<sequence length="116" mass="11640">MTMKHLDASRSQRRRRTASFSVVVLVCTICFGVGFSVVACSSDDAESDGQNSGKVTSTPYTPGQAAPEPPLPPGAGPPTSKPTQDPDPPNPPKDSGTDTGSSGGMDSGSGDSGDAG</sequence>
<feature type="region of interest" description="Disordered" evidence="1">
    <location>
        <begin position="42"/>
        <end position="116"/>
    </location>
</feature>
<name>A0A0K1PPE1_9BACT</name>
<keyword evidence="2" id="KW-1133">Transmembrane helix</keyword>
<evidence type="ECO:0000313" key="4">
    <source>
        <dbReference type="Proteomes" id="UP000064967"/>
    </source>
</evidence>
<feature type="compositionally biased region" description="Gly residues" evidence="1">
    <location>
        <begin position="101"/>
        <end position="116"/>
    </location>
</feature>
<accession>A0A0K1PPE1</accession>
<evidence type="ECO:0000256" key="2">
    <source>
        <dbReference type="SAM" id="Phobius"/>
    </source>
</evidence>
<reference evidence="3 4" key="1">
    <citation type="submission" date="2015-08" db="EMBL/GenBank/DDBJ databases">
        <authorList>
            <person name="Babu N.S."/>
            <person name="Beckwith C.J."/>
            <person name="Beseler K.G."/>
            <person name="Brison A."/>
            <person name="Carone J.V."/>
            <person name="Caskin T.P."/>
            <person name="Diamond M."/>
            <person name="Durham M.E."/>
            <person name="Foxe J.M."/>
            <person name="Go M."/>
            <person name="Henderson B.A."/>
            <person name="Jones I.B."/>
            <person name="McGettigan J.A."/>
            <person name="Micheletti S.J."/>
            <person name="Nasrallah M.E."/>
            <person name="Ortiz D."/>
            <person name="Piller C.R."/>
            <person name="Privatt S.R."/>
            <person name="Schneider S.L."/>
            <person name="Sharp S."/>
            <person name="Smith T.C."/>
            <person name="Stanton J.D."/>
            <person name="Ullery H.E."/>
            <person name="Wilson R.J."/>
            <person name="Serrano M.G."/>
            <person name="Buck G."/>
            <person name="Lee V."/>
            <person name="Wang Y."/>
            <person name="Carvalho R."/>
            <person name="Voegtly L."/>
            <person name="Shi R."/>
            <person name="Duckworth R."/>
            <person name="Johnson A."/>
            <person name="Loviza R."/>
            <person name="Walstead R."/>
            <person name="Shah Z."/>
            <person name="Kiflezghi M."/>
            <person name="Wade K."/>
            <person name="Ball S.L."/>
            <person name="Bradley K.W."/>
            <person name="Asai D.J."/>
            <person name="Bowman C.A."/>
            <person name="Russell D.A."/>
            <person name="Pope W.H."/>
            <person name="Jacobs-Sera D."/>
            <person name="Hendrix R.W."/>
            <person name="Hatfull G.F."/>
        </authorList>
    </citation>
    <scope>NUCLEOTIDE SEQUENCE [LARGE SCALE GENOMIC DNA]</scope>
    <source>
        <strain evidence="3 4">DSM 27648</strain>
    </source>
</reference>
<dbReference type="KEGG" id="llu:AKJ09_02057"/>
<evidence type="ECO:0000313" key="3">
    <source>
        <dbReference type="EMBL" id="AKU95393.1"/>
    </source>
</evidence>
<dbReference type="AlphaFoldDB" id="A0A0K1PPE1"/>
<dbReference type="Proteomes" id="UP000064967">
    <property type="component" value="Chromosome"/>
</dbReference>
<protein>
    <submittedName>
        <fullName evidence="3">Uncharacterized protein</fullName>
    </submittedName>
</protein>
<dbReference type="EMBL" id="CP012333">
    <property type="protein sequence ID" value="AKU95393.1"/>
    <property type="molecule type" value="Genomic_DNA"/>
</dbReference>
<gene>
    <name evidence="3" type="ORF">AKJ09_02057</name>
</gene>
<keyword evidence="2" id="KW-0812">Transmembrane</keyword>
<feature type="transmembrane region" description="Helical" evidence="2">
    <location>
        <begin position="20"/>
        <end position="39"/>
    </location>
</feature>
<feature type="compositionally biased region" description="Polar residues" evidence="1">
    <location>
        <begin position="48"/>
        <end position="60"/>
    </location>
</feature>
<evidence type="ECO:0000256" key="1">
    <source>
        <dbReference type="SAM" id="MobiDB-lite"/>
    </source>
</evidence>
<proteinExistence type="predicted"/>
<keyword evidence="4" id="KW-1185">Reference proteome</keyword>
<feature type="compositionally biased region" description="Pro residues" evidence="1">
    <location>
        <begin position="67"/>
        <end position="92"/>
    </location>
</feature>